<sequence>MMEIPLFQKVWNRNTKRTVRDVPTAPDQARESPHLSALADKKSRSMKIDRCGKPAKTDEQSPLTRKMAGGNLMAETVVHSILIDRIERSIQ</sequence>
<reference evidence="2" key="1">
    <citation type="journal article" date="2021" name="PeerJ">
        <title>Extensive microbial diversity within the chicken gut microbiome revealed by metagenomics and culture.</title>
        <authorList>
            <person name="Gilroy R."/>
            <person name="Ravi A."/>
            <person name="Getino M."/>
            <person name="Pursley I."/>
            <person name="Horton D.L."/>
            <person name="Alikhan N.F."/>
            <person name="Baker D."/>
            <person name="Gharbi K."/>
            <person name="Hall N."/>
            <person name="Watson M."/>
            <person name="Adriaenssens E.M."/>
            <person name="Foster-Nyarko E."/>
            <person name="Jarju S."/>
            <person name="Secka A."/>
            <person name="Antonio M."/>
            <person name="Oren A."/>
            <person name="Chaudhuri R.R."/>
            <person name="La Ragione R."/>
            <person name="Hildebrand F."/>
            <person name="Pallen M.J."/>
        </authorList>
    </citation>
    <scope>NUCLEOTIDE SEQUENCE</scope>
    <source>
        <strain evidence="2">USAMLcec3-2134</strain>
    </source>
</reference>
<name>A0A9D2SCQ7_9FIRM</name>
<comment type="caution">
    <text evidence="2">The sequence shown here is derived from an EMBL/GenBank/DDBJ whole genome shotgun (WGS) entry which is preliminary data.</text>
</comment>
<accession>A0A9D2SCQ7</accession>
<evidence type="ECO:0000313" key="2">
    <source>
        <dbReference type="EMBL" id="HJB90306.1"/>
    </source>
</evidence>
<dbReference type="Proteomes" id="UP000886883">
    <property type="component" value="Unassembled WGS sequence"/>
</dbReference>
<dbReference type="AlphaFoldDB" id="A0A9D2SCQ7"/>
<dbReference type="EMBL" id="DWXE01000007">
    <property type="protein sequence ID" value="HJB90306.1"/>
    <property type="molecule type" value="Genomic_DNA"/>
</dbReference>
<proteinExistence type="predicted"/>
<protein>
    <submittedName>
        <fullName evidence="2">Uncharacterized protein</fullName>
    </submittedName>
</protein>
<feature type="compositionally biased region" description="Basic and acidic residues" evidence="1">
    <location>
        <begin position="28"/>
        <end position="59"/>
    </location>
</feature>
<feature type="region of interest" description="Disordered" evidence="1">
    <location>
        <begin position="18"/>
        <end position="63"/>
    </location>
</feature>
<evidence type="ECO:0000256" key="1">
    <source>
        <dbReference type="SAM" id="MobiDB-lite"/>
    </source>
</evidence>
<organism evidence="2 3">
    <name type="scientific">Candidatus Eisenbergiella merdigallinarum</name>
    <dbReference type="NCBI Taxonomy" id="2838552"/>
    <lineage>
        <taxon>Bacteria</taxon>
        <taxon>Bacillati</taxon>
        <taxon>Bacillota</taxon>
        <taxon>Clostridia</taxon>
        <taxon>Lachnospirales</taxon>
        <taxon>Lachnospiraceae</taxon>
        <taxon>Eisenbergiella</taxon>
    </lineage>
</organism>
<gene>
    <name evidence="2" type="ORF">H9763_02435</name>
</gene>
<reference evidence="2" key="2">
    <citation type="submission" date="2021-04" db="EMBL/GenBank/DDBJ databases">
        <authorList>
            <person name="Gilroy R."/>
        </authorList>
    </citation>
    <scope>NUCLEOTIDE SEQUENCE</scope>
    <source>
        <strain evidence="2">USAMLcec3-2134</strain>
    </source>
</reference>
<evidence type="ECO:0000313" key="3">
    <source>
        <dbReference type="Proteomes" id="UP000886883"/>
    </source>
</evidence>